<dbReference type="InterPro" id="IPR036163">
    <property type="entry name" value="HMA_dom_sf"/>
</dbReference>
<sequence>MTCGHCAMTITNELATLEGVISVKVDHTAGNAVVEAEGVSNEQLSEAVAEAGYTATEFIELNA</sequence>
<protein>
    <submittedName>
        <fullName evidence="2">Heavy-metal-associated domain-containing protein</fullName>
    </submittedName>
</protein>
<dbReference type="Gene3D" id="3.30.70.100">
    <property type="match status" value="1"/>
</dbReference>
<dbReference type="EMBL" id="CP054056">
    <property type="protein sequence ID" value="QKJ25907.1"/>
    <property type="molecule type" value="Genomic_DNA"/>
</dbReference>
<dbReference type="KEGG" id="aqg:HRU87_00525"/>
<dbReference type="GO" id="GO:0046872">
    <property type="term" value="F:metal ion binding"/>
    <property type="evidence" value="ECO:0007669"/>
    <property type="project" value="InterPro"/>
</dbReference>
<dbReference type="AlphaFoldDB" id="A0A7D4QNT9"/>
<proteinExistence type="predicted"/>
<dbReference type="SUPFAM" id="SSF55008">
    <property type="entry name" value="HMA, heavy metal-associated domain"/>
    <property type="match status" value="1"/>
</dbReference>
<evidence type="ECO:0000259" key="1">
    <source>
        <dbReference type="PROSITE" id="PS50846"/>
    </source>
</evidence>
<keyword evidence="3" id="KW-1185">Reference proteome</keyword>
<dbReference type="InterPro" id="IPR006121">
    <property type="entry name" value="HMA_dom"/>
</dbReference>
<name>A0A7D4QNT9_9MICO</name>
<organism evidence="2 3">
    <name type="scientific">Aquiluna borgnonia</name>
    <dbReference type="NCBI Taxonomy" id="2499157"/>
    <lineage>
        <taxon>Bacteria</taxon>
        <taxon>Bacillati</taxon>
        <taxon>Actinomycetota</taxon>
        <taxon>Actinomycetes</taxon>
        <taxon>Micrococcales</taxon>
        <taxon>Microbacteriaceae</taxon>
        <taxon>Luna cluster</taxon>
        <taxon>Luna-1 subcluster</taxon>
        <taxon>Aquiluna</taxon>
    </lineage>
</organism>
<feature type="domain" description="HMA" evidence="1">
    <location>
        <begin position="1"/>
        <end position="56"/>
    </location>
</feature>
<dbReference type="Pfam" id="PF00403">
    <property type="entry name" value="HMA"/>
    <property type="match status" value="1"/>
</dbReference>
<dbReference type="Proteomes" id="UP000501003">
    <property type="component" value="Chromosome"/>
</dbReference>
<evidence type="ECO:0000313" key="2">
    <source>
        <dbReference type="EMBL" id="QKJ25907.1"/>
    </source>
</evidence>
<gene>
    <name evidence="2" type="ORF">HRU87_00525</name>
</gene>
<accession>A0A7D4QNT9</accession>
<dbReference type="PROSITE" id="PS50846">
    <property type="entry name" value="HMA_2"/>
    <property type="match status" value="1"/>
</dbReference>
<evidence type="ECO:0000313" key="3">
    <source>
        <dbReference type="Proteomes" id="UP000501003"/>
    </source>
</evidence>
<dbReference type="CDD" id="cd00371">
    <property type="entry name" value="HMA"/>
    <property type="match status" value="1"/>
</dbReference>
<reference evidence="2 3" key="1">
    <citation type="submission" date="2020-05" db="EMBL/GenBank/DDBJ databases">
        <title>Aquirufa sp. strain 15G-AUS-rot a new Aquirufa species.</title>
        <authorList>
            <person name="Pitt A."/>
            <person name="Hahn M.W."/>
        </authorList>
    </citation>
    <scope>NUCLEOTIDE SEQUENCE [LARGE SCALE GENOMIC DNA]</scope>
    <source>
        <strain evidence="2 3">15G-AUS-rot</strain>
    </source>
</reference>